<dbReference type="Proteomes" id="UP000037043">
    <property type="component" value="Unassembled WGS sequence"/>
</dbReference>
<evidence type="ECO:0000256" key="1">
    <source>
        <dbReference type="ARBA" id="ARBA00018672"/>
    </source>
</evidence>
<protein>
    <recommendedName>
        <fullName evidence="1">Stage 0 sporulation protein A homolog</fullName>
    </recommendedName>
</protein>
<name>A0A0L6Z6W8_9CLOT</name>
<keyword evidence="2" id="KW-0145">Chemotaxis</keyword>
<dbReference type="Pfam" id="PF13690">
    <property type="entry name" value="CheX"/>
    <property type="match status" value="1"/>
</dbReference>
<reference evidence="7" key="1">
    <citation type="submission" date="2015-08" db="EMBL/GenBank/DDBJ databases">
        <title>Genome sequence of the strict anaerobe Clostridium homopropionicum LuHBu1 (DSM 5847T).</title>
        <authorList>
            <person name="Poehlein A."/>
            <person name="Beck M."/>
            <person name="Schiel-Bengelsdorf B."/>
            <person name="Bengelsdorf F.R."/>
            <person name="Daniel R."/>
            <person name="Duerre P."/>
        </authorList>
    </citation>
    <scope>NUCLEOTIDE SEQUENCE [LARGE SCALE GENOMIC DNA]</scope>
    <source>
        <strain evidence="7">DSM 5847</strain>
    </source>
</reference>
<dbReference type="CDD" id="cd17906">
    <property type="entry name" value="CheX"/>
    <property type="match status" value="1"/>
</dbReference>
<proteinExistence type="predicted"/>
<dbReference type="InterPro" id="IPR001789">
    <property type="entry name" value="Sig_transdc_resp-reg_receiver"/>
</dbReference>
<dbReference type="SUPFAM" id="SSF52172">
    <property type="entry name" value="CheY-like"/>
    <property type="match status" value="1"/>
</dbReference>
<feature type="modified residue" description="4-aspartylphosphate" evidence="4">
    <location>
        <position position="55"/>
    </location>
</feature>
<dbReference type="SMART" id="SM00448">
    <property type="entry name" value="REC"/>
    <property type="match status" value="1"/>
</dbReference>
<gene>
    <name evidence="6" type="primary">cheY_5</name>
    <name evidence="6" type="ORF">CLHOM_28670</name>
</gene>
<dbReference type="AlphaFoldDB" id="A0A0L6Z6W8"/>
<dbReference type="InterPro" id="IPR028976">
    <property type="entry name" value="CheC-like_sf"/>
</dbReference>
<comment type="caution">
    <text evidence="6">The sequence shown here is derived from an EMBL/GenBank/DDBJ whole genome shotgun (WGS) entry which is preliminary data.</text>
</comment>
<comment type="function">
    <text evidence="3">May play the central regulatory role in sporulation. It may be an element of the effector pathway responsible for the activation of sporulation genes in response to nutritional stress. Spo0A may act in concert with spo0H (a sigma factor) to control the expression of some genes that are critical to the sporulation process.</text>
</comment>
<dbReference type="InterPro" id="IPR052048">
    <property type="entry name" value="ST_Response_Regulator"/>
</dbReference>
<dbReference type="PANTHER" id="PTHR43228">
    <property type="entry name" value="TWO-COMPONENT RESPONSE REGULATOR"/>
    <property type="match status" value="1"/>
</dbReference>
<evidence type="ECO:0000256" key="3">
    <source>
        <dbReference type="ARBA" id="ARBA00024867"/>
    </source>
</evidence>
<dbReference type="STRING" id="36844.SAMN04488501_1104"/>
<dbReference type="RefSeq" id="WP_052222341.1">
    <property type="nucleotide sequence ID" value="NZ_LHUR01000036.1"/>
</dbReference>
<evidence type="ECO:0000259" key="5">
    <source>
        <dbReference type="PROSITE" id="PS50110"/>
    </source>
</evidence>
<dbReference type="Gene3D" id="3.40.1550.10">
    <property type="entry name" value="CheC-like"/>
    <property type="match status" value="1"/>
</dbReference>
<sequence length="287" mass="32060">MRKIKIAIVDDSPFSISIIKDILLEKGYDVVGEAGSLEETIKVVKDTKPDMVTMDMTIPGTDGLECTRAIHSIDPNIKVLVISSMMDEEIVKKARENKVSGYIQKPVDPEELTTAIERIISGEELFNELKEIYFNVFKEAFLDNMNRLTKTVPKCLEEKVTKENHHSRGVSIVVGIIGKFSGSMILDASYETVENIAKHVLKRDIKSREEALAVMGEFSNIVSGNACSILNRKNKVFGFRVAPPSIFHGNSLNISRTIVESKEVVSETIFGQVYLNVGFKRGEGEWM</sequence>
<keyword evidence="4" id="KW-0597">Phosphoprotein</keyword>
<evidence type="ECO:0000256" key="2">
    <source>
        <dbReference type="ARBA" id="ARBA00022500"/>
    </source>
</evidence>
<dbReference type="PATRIC" id="fig|1121318.3.peg.2875"/>
<dbReference type="Gene3D" id="3.40.50.2300">
    <property type="match status" value="1"/>
</dbReference>
<keyword evidence="7" id="KW-1185">Reference proteome</keyword>
<dbReference type="PANTHER" id="PTHR43228:SF1">
    <property type="entry name" value="TWO-COMPONENT RESPONSE REGULATOR ARR22"/>
    <property type="match status" value="1"/>
</dbReference>
<evidence type="ECO:0000313" key="6">
    <source>
        <dbReference type="EMBL" id="KOA18583.1"/>
    </source>
</evidence>
<feature type="domain" description="Response regulatory" evidence="5">
    <location>
        <begin position="5"/>
        <end position="120"/>
    </location>
</feature>
<dbReference type="Pfam" id="PF00072">
    <property type="entry name" value="Response_reg"/>
    <property type="match status" value="1"/>
</dbReference>
<dbReference type="InterPro" id="IPR028051">
    <property type="entry name" value="CheX-like_dom"/>
</dbReference>
<dbReference type="GO" id="GO:0000160">
    <property type="term" value="P:phosphorelay signal transduction system"/>
    <property type="evidence" value="ECO:0007669"/>
    <property type="project" value="InterPro"/>
</dbReference>
<evidence type="ECO:0000313" key="7">
    <source>
        <dbReference type="Proteomes" id="UP000037043"/>
    </source>
</evidence>
<evidence type="ECO:0000256" key="4">
    <source>
        <dbReference type="PROSITE-ProRule" id="PRU00169"/>
    </source>
</evidence>
<dbReference type="PROSITE" id="PS50110">
    <property type="entry name" value="RESPONSE_REGULATORY"/>
    <property type="match status" value="1"/>
</dbReference>
<dbReference type="SUPFAM" id="SSF103039">
    <property type="entry name" value="CheC-like"/>
    <property type="match status" value="1"/>
</dbReference>
<organism evidence="6 7">
    <name type="scientific">Clostridium homopropionicum DSM 5847</name>
    <dbReference type="NCBI Taxonomy" id="1121318"/>
    <lineage>
        <taxon>Bacteria</taxon>
        <taxon>Bacillati</taxon>
        <taxon>Bacillota</taxon>
        <taxon>Clostridia</taxon>
        <taxon>Eubacteriales</taxon>
        <taxon>Clostridiaceae</taxon>
        <taxon>Clostridium</taxon>
    </lineage>
</organism>
<dbReference type="GO" id="GO:0006935">
    <property type="term" value="P:chemotaxis"/>
    <property type="evidence" value="ECO:0007669"/>
    <property type="project" value="UniProtKB-KW"/>
</dbReference>
<dbReference type="EMBL" id="LHUR01000036">
    <property type="protein sequence ID" value="KOA18583.1"/>
    <property type="molecule type" value="Genomic_DNA"/>
</dbReference>
<dbReference type="InterPro" id="IPR011006">
    <property type="entry name" value="CheY-like_superfamily"/>
</dbReference>
<accession>A0A0L6Z6W8</accession>